<dbReference type="AlphaFoldDB" id="A0A699ZDC5"/>
<protein>
    <submittedName>
        <fullName evidence="1">Uncharacterized protein</fullName>
    </submittedName>
</protein>
<dbReference type="EMBL" id="BLLF01001522">
    <property type="protein sequence ID" value="GFH19805.1"/>
    <property type="molecule type" value="Genomic_DNA"/>
</dbReference>
<evidence type="ECO:0000313" key="2">
    <source>
        <dbReference type="Proteomes" id="UP000485058"/>
    </source>
</evidence>
<reference evidence="1 2" key="1">
    <citation type="submission" date="2020-02" db="EMBL/GenBank/DDBJ databases">
        <title>Draft genome sequence of Haematococcus lacustris strain NIES-144.</title>
        <authorList>
            <person name="Morimoto D."/>
            <person name="Nakagawa S."/>
            <person name="Yoshida T."/>
            <person name="Sawayama S."/>
        </authorList>
    </citation>
    <scope>NUCLEOTIDE SEQUENCE [LARGE SCALE GENOMIC DNA]</scope>
    <source>
        <strain evidence="1 2">NIES-144</strain>
    </source>
</reference>
<evidence type="ECO:0000313" key="1">
    <source>
        <dbReference type="EMBL" id="GFH19805.1"/>
    </source>
</evidence>
<sequence length="87" mass="9295">MRMTKASPSLRADVLRACDKQQSQISTHVGSPWRACQAVRGVHGVERARVLGAVLTTAALQAALLDFSNAPVLQRCLAALGRSPRNS</sequence>
<accession>A0A699ZDC5</accession>
<organism evidence="1 2">
    <name type="scientific">Haematococcus lacustris</name>
    <name type="common">Green alga</name>
    <name type="synonym">Haematococcus pluvialis</name>
    <dbReference type="NCBI Taxonomy" id="44745"/>
    <lineage>
        <taxon>Eukaryota</taxon>
        <taxon>Viridiplantae</taxon>
        <taxon>Chlorophyta</taxon>
        <taxon>core chlorophytes</taxon>
        <taxon>Chlorophyceae</taxon>
        <taxon>CS clade</taxon>
        <taxon>Chlamydomonadales</taxon>
        <taxon>Haematococcaceae</taxon>
        <taxon>Haematococcus</taxon>
    </lineage>
</organism>
<name>A0A699ZDC5_HAELA</name>
<comment type="caution">
    <text evidence="1">The sequence shown here is derived from an EMBL/GenBank/DDBJ whole genome shotgun (WGS) entry which is preliminary data.</text>
</comment>
<proteinExistence type="predicted"/>
<keyword evidence="2" id="KW-1185">Reference proteome</keyword>
<gene>
    <name evidence="1" type="ORF">HaLaN_16823</name>
</gene>
<dbReference type="Proteomes" id="UP000485058">
    <property type="component" value="Unassembled WGS sequence"/>
</dbReference>